<keyword evidence="3" id="KW-1185">Reference proteome</keyword>
<feature type="compositionally biased region" description="Basic and acidic residues" evidence="1">
    <location>
        <begin position="146"/>
        <end position="155"/>
    </location>
</feature>
<organism evidence="2 3">
    <name type="scientific">Aromia moschata</name>
    <dbReference type="NCBI Taxonomy" id="1265417"/>
    <lineage>
        <taxon>Eukaryota</taxon>
        <taxon>Metazoa</taxon>
        <taxon>Ecdysozoa</taxon>
        <taxon>Arthropoda</taxon>
        <taxon>Hexapoda</taxon>
        <taxon>Insecta</taxon>
        <taxon>Pterygota</taxon>
        <taxon>Neoptera</taxon>
        <taxon>Endopterygota</taxon>
        <taxon>Coleoptera</taxon>
        <taxon>Polyphaga</taxon>
        <taxon>Cucujiformia</taxon>
        <taxon>Chrysomeloidea</taxon>
        <taxon>Cerambycidae</taxon>
        <taxon>Cerambycinae</taxon>
        <taxon>Callichromatini</taxon>
        <taxon>Aromia</taxon>
    </lineage>
</organism>
<evidence type="ECO:0000313" key="2">
    <source>
        <dbReference type="EMBL" id="KAJ8937292.1"/>
    </source>
</evidence>
<dbReference type="Gene3D" id="1.25.10.10">
    <property type="entry name" value="Leucine-rich Repeat Variant"/>
    <property type="match status" value="1"/>
</dbReference>
<sequence length="177" mass="19584">MWLGDSKSAMRATSLATINAYAEQCGYKEFFENEMISDALKSGSPALRIELWGWLAEILPKIPPKTIPKEELMVCIPHLYSNLEDRNADVRKNAQEAILGYMIHLGYDCMAKQTEKLKPGSKNAIIAALEKVRPNLPVKPLPKKQAPPEKEDKAVRGTKAASNSKNTIKPKVGPANI</sequence>
<dbReference type="GO" id="GO:0046785">
    <property type="term" value="P:microtubule polymerization"/>
    <property type="evidence" value="ECO:0007669"/>
    <property type="project" value="InterPro"/>
</dbReference>
<evidence type="ECO:0000313" key="3">
    <source>
        <dbReference type="Proteomes" id="UP001162162"/>
    </source>
</evidence>
<dbReference type="InterPro" id="IPR045110">
    <property type="entry name" value="XMAP215"/>
</dbReference>
<dbReference type="GO" id="GO:0061863">
    <property type="term" value="F:microtubule plus end polymerase"/>
    <property type="evidence" value="ECO:0007669"/>
    <property type="project" value="InterPro"/>
</dbReference>
<dbReference type="SUPFAM" id="SSF48371">
    <property type="entry name" value="ARM repeat"/>
    <property type="match status" value="1"/>
</dbReference>
<dbReference type="GO" id="GO:0030951">
    <property type="term" value="P:establishment or maintenance of microtubule cytoskeleton polarity"/>
    <property type="evidence" value="ECO:0007669"/>
    <property type="project" value="InterPro"/>
</dbReference>
<evidence type="ECO:0000256" key="1">
    <source>
        <dbReference type="SAM" id="MobiDB-lite"/>
    </source>
</evidence>
<dbReference type="EMBL" id="JAPWTK010000664">
    <property type="protein sequence ID" value="KAJ8937292.1"/>
    <property type="molecule type" value="Genomic_DNA"/>
</dbReference>
<proteinExistence type="predicted"/>
<name>A0AAV8XEB7_9CUCU</name>
<gene>
    <name evidence="2" type="ORF">NQ318_020342</name>
</gene>
<dbReference type="InterPro" id="IPR011989">
    <property type="entry name" value="ARM-like"/>
</dbReference>
<evidence type="ECO:0008006" key="4">
    <source>
        <dbReference type="Google" id="ProtNLM"/>
    </source>
</evidence>
<dbReference type="GO" id="GO:0007051">
    <property type="term" value="P:spindle organization"/>
    <property type="evidence" value="ECO:0007669"/>
    <property type="project" value="InterPro"/>
</dbReference>
<reference evidence="2" key="1">
    <citation type="journal article" date="2023" name="Insect Mol. Biol.">
        <title>Genome sequencing provides insights into the evolution of gene families encoding plant cell wall-degrading enzymes in longhorned beetles.</title>
        <authorList>
            <person name="Shin N.R."/>
            <person name="Okamura Y."/>
            <person name="Kirsch R."/>
            <person name="Pauchet Y."/>
        </authorList>
    </citation>
    <scope>NUCLEOTIDE SEQUENCE</scope>
    <source>
        <strain evidence="2">AMC_N1</strain>
    </source>
</reference>
<comment type="caution">
    <text evidence="2">The sequence shown here is derived from an EMBL/GenBank/DDBJ whole genome shotgun (WGS) entry which is preliminary data.</text>
</comment>
<dbReference type="AlphaFoldDB" id="A0AAV8XEB7"/>
<dbReference type="PANTHER" id="PTHR12609">
    <property type="entry name" value="MICROTUBULE ASSOCIATED PROTEIN XMAP215"/>
    <property type="match status" value="1"/>
</dbReference>
<protein>
    <recommendedName>
        <fullName evidence="4">Cytoskeleton-associated protein 5</fullName>
    </recommendedName>
</protein>
<dbReference type="InterPro" id="IPR016024">
    <property type="entry name" value="ARM-type_fold"/>
</dbReference>
<feature type="region of interest" description="Disordered" evidence="1">
    <location>
        <begin position="136"/>
        <end position="177"/>
    </location>
</feature>
<dbReference type="GO" id="GO:0051010">
    <property type="term" value="F:microtubule plus-end binding"/>
    <property type="evidence" value="ECO:0007669"/>
    <property type="project" value="InterPro"/>
</dbReference>
<accession>A0AAV8XEB7</accession>
<dbReference type="Proteomes" id="UP001162162">
    <property type="component" value="Unassembled WGS sequence"/>
</dbReference>